<keyword evidence="2" id="KW-1185">Reference proteome</keyword>
<evidence type="ECO:0000313" key="1">
    <source>
        <dbReference type="EMBL" id="MEK8127822.1"/>
    </source>
</evidence>
<gene>
    <name evidence="1" type="ORF">WMW72_07805</name>
</gene>
<reference evidence="1 2" key="1">
    <citation type="submission" date="2024-04" db="EMBL/GenBank/DDBJ databases">
        <title>draft genome sequnece of Paenibacillus filicis.</title>
        <authorList>
            <person name="Kim D.-U."/>
        </authorList>
    </citation>
    <scope>NUCLEOTIDE SEQUENCE [LARGE SCALE GENOMIC DNA]</scope>
    <source>
        <strain evidence="1 2">KACC14197</strain>
    </source>
</reference>
<dbReference type="EMBL" id="JBBPCC010000003">
    <property type="protein sequence ID" value="MEK8127822.1"/>
    <property type="molecule type" value="Genomic_DNA"/>
</dbReference>
<dbReference type="RefSeq" id="WP_341414869.1">
    <property type="nucleotide sequence ID" value="NZ_JBBPCC010000003.1"/>
</dbReference>
<sequence>MTRTMMVLLLFVLVLGWFWLVPSGYTWSEKRALEQAVPAPGGSKVYEKAFGSHKVVIWKTPVMTYAQLLETRWGILHRVITAAQLAPRLPDDALLRTWSAHLNESKQYETLFAIETLDPEMTTVLISNDPMDDEAADTLDEIRQRSSLSLELKVEDRYAVLYTELPAAEEGGFVFRGIDSQGQIKFAGR</sequence>
<organism evidence="1 2">
    <name type="scientific">Paenibacillus filicis</name>
    <dbReference type="NCBI Taxonomy" id="669464"/>
    <lineage>
        <taxon>Bacteria</taxon>
        <taxon>Bacillati</taxon>
        <taxon>Bacillota</taxon>
        <taxon>Bacilli</taxon>
        <taxon>Bacillales</taxon>
        <taxon>Paenibacillaceae</taxon>
        <taxon>Paenibacillus</taxon>
    </lineage>
</organism>
<proteinExistence type="predicted"/>
<accession>A0ABU9DG17</accession>
<comment type="caution">
    <text evidence="1">The sequence shown here is derived from an EMBL/GenBank/DDBJ whole genome shotgun (WGS) entry which is preliminary data.</text>
</comment>
<dbReference type="Proteomes" id="UP001469365">
    <property type="component" value="Unassembled WGS sequence"/>
</dbReference>
<evidence type="ECO:0000313" key="2">
    <source>
        <dbReference type="Proteomes" id="UP001469365"/>
    </source>
</evidence>
<name>A0ABU9DG17_9BACL</name>
<protein>
    <submittedName>
        <fullName evidence="1">Uncharacterized protein</fullName>
    </submittedName>
</protein>